<dbReference type="Gene3D" id="3.40.50.300">
    <property type="entry name" value="P-loop containing nucleotide triphosphate hydrolases"/>
    <property type="match status" value="1"/>
</dbReference>
<evidence type="ECO:0000313" key="6">
    <source>
        <dbReference type="Proteomes" id="UP001255416"/>
    </source>
</evidence>
<dbReference type="PANTHER" id="PTHR45772">
    <property type="entry name" value="CONSERVED COMPONENT OF ABC TRANSPORTER FOR NATURAL AMINO ACIDS-RELATED"/>
    <property type="match status" value="1"/>
</dbReference>
<evidence type="ECO:0000256" key="1">
    <source>
        <dbReference type="ARBA" id="ARBA00022448"/>
    </source>
</evidence>
<keyword evidence="3 5" id="KW-0067">ATP-binding</keyword>
<keyword evidence="2" id="KW-0547">Nucleotide-binding</keyword>
<dbReference type="EMBL" id="JASMWN010000013">
    <property type="protein sequence ID" value="MDU9005308.1"/>
    <property type="molecule type" value="Genomic_DNA"/>
</dbReference>
<dbReference type="InterPro" id="IPR051120">
    <property type="entry name" value="ABC_AA/LPS_Transport"/>
</dbReference>
<dbReference type="InterPro" id="IPR027417">
    <property type="entry name" value="P-loop_NTPase"/>
</dbReference>
<dbReference type="SUPFAM" id="SSF52540">
    <property type="entry name" value="P-loop containing nucleoside triphosphate hydrolases"/>
    <property type="match status" value="1"/>
</dbReference>
<comment type="caution">
    <text evidence="5">The sequence shown here is derived from an EMBL/GenBank/DDBJ whole genome shotgun (WGS) entry which is preliminary data.</text>
</comment>
<evidence type="ECO:0000256" key="2">
    <source>
        <dbReference type="ARBA" id="ARBA00022741"/>
    </source>
</evidence>
<dbReference type="PANTHER" id="PTHR45772:SF9">
    <property type="entry name" value="CONSERVED COMPONENT OF ABC TRANSPORTER FOR NATURAL AMINO ACIDS"/>
    <property type="match status" value="1"/>
</dbReference>
<dbReference type="GO" id="GO:0005524">
    <property type="term" value="F:ATP binding"/>
    <property type="evidence" value="ECO:0007669"/>
    <property type="project" value="UniProtKB-KW"/>
</dbReference>
<reference evidence="6" key="1">
    <citation type="submission" date="2023-05" db="EMBL/GenBank/DDBJ databases">
        <title>Sedimentitalea sp. nov. JM2-8.</title>
        <authorList>
            <person name="Huang J."/>
        </authorList>
    </citation>
    <scope>NUCLEOTIDE SEQUENCE [LARGE SCALE GENOMIC DNA]</scope>
    <source>
        <strain evidence="6">KHS03</strain>
    </source>
</reference>
<protein>
    <submittedName>
        <fullName evidence="5">ABC transporter ATP-binding protein</fullName>
    </submittedName>
</protein>
<gene>
    <name evidence="5" type="ORF">QO231_15800</name>
</gene>
<sequence length="244" mass="26314">MSNPILDVRNATKRFGGLTAVNDVSFIVRRGELLGIAGPNGSGKSTLFNIVSRIPFGPTSGGIWFDGQQIDRMAPHKIAGMGLTRTFQKDVEFPDLTASETVGVAATYGKGLPRNELQGSVQQALDLVEFDPERRTMPTTELSVYQRKQLMIASALVMDPKVLMLDEPASGLTRPEISALEALLRKINATGITILLIEHVLSLLMAVSKRLIVLNQGALLSEGDPTEVMKDPAVVEAYLGTRAA</sequence>
<keyword evidence="1" id="KW-0813">Transport</keyword>
<name>A0ABU3VGU3_9RHOB</name>
<feature type="domain" description="ABC transporter" evidence="4">
    <location>
        <begin position="6"/>
        <end position="241"/>
    </location>
</feature>
<dbReference type="RefSeq" id="WP_316778424.1">
    <property type="nucleotide sequence ID" value="NZ_JASMWN010000013.1"/>
</dbReference>
<proteinExistence type="predicted"/>
<dbReference type="Proteomes" id="UP001255416">
    <property type="component" value="Unassembled WGS sequence"/>
</dbReference>
<accession>A0ABU3VGU3</accession>
<organism evidence="5 6">
    <name type="scientific">Sedimentitalea todarodis</name>
    <dbReference type="NCBI Taxonomy" id="1631240"/>
    <lineage>
        <taxon>Bacteria</taxon>
        <taxon>Pseudomonadati</taxon>
        <taxon>Pseudomonadota</taxon>
        <taxon>Alphaproteobacteria</taxon>
        <taxon>Rhodobacterales</taxon>
        <taxon>Paracoccaceae</taxon>
        <taxon>Sedimentitalea</taxon>
    </lineage>
</organism>
<dbReference type="Pfam" id="PF12399">
    <property type="entry name" value="BCA_ABC_TP_C"/>
    <property type="match status" value="1"/>
</dbReference>
<dbReference type="SMART" id="SM00382">
    <property type="entry name" value="AAA"/>
    <property type="match status" value="1"/>
</dbReference>
<evidence type="ECO:0000313" key="5">
    <source>
        <dbReference type="EMBL" id="MDU9005308.1"/>
    </source>
</evidence>
<dbReference type="Pfam" id="PF00005">
    <property type="entry name" value="ABC_tran"/>
    <property type="match status" value="1"/>
</dbReference>
<dbReference type="InterPro" id="IPR003593">
    <property type="entry name" value="AAA+_ATPase"/>
</dbReference>
<keyword evidence="6" id="KW-1185">Reference proteome</keyword>
<dbReference type="InterPro" id="IPR032823">
    <property type="entry name" value="BCA_ABC_TP_C"/>
</dbReference>
<evidence type="ECO:0000259" key="4">
    <source>
        <dbReference type="PROSITE" id="PS50893"/>
    </source>
</evidence>
<dbReference type="CDD" id="cd03219">
    <property type="entry name" value="ABC_Mj1267_LivG_branched"/>
    <property type="match status" value="1"/>
</dbReference>
<dbReference type="PROSITE" id="PS50893">
    <property type="entry name" value="ABC_TRANSPORTER_2"/>
    <property type="match status" value="1"/>
</dbReference>
<dbReference type="InterPro" id="IPR003439">
    <property type="entry name" value="ABC_transporter-like_ATP-bd"/>
</dbReference>
<evidence type="ECO:0000256" key="3">
    <source>
        <dbReference type="ARBA" id="ARBA00022840"/>
    </source>
</evidence>